<evidence type="ECO:0000256" key="1">
    <source>
        <dbReference type="ARBA" id="ARBA00022670"/>
    </source>
</evidence>
<keyword evidence="7" id="KW-0472">Membrane</keyword>
<keyword evidence="10" id="KW-1185">Reference proteome</keyword>
<dbReference type="PANTHER" id="PTHR22726:SF1">
    <property type="entry name" value="METALLOENDOPEPTIDASE OMA1, MITOCHONDRIAL"/>
    <property type="match status" value="1"/>
</dbReference>
<keyword evidence="4 6" id="KW-0862">Zinc</keyword>
<comment type="caution">
    <text evidence="9">The sequence shown here is derived from an EMBL/GenBank/DDBJ whole genome shotgun (WGS) entry which is preliminary data.</text>
</comment>
<comment type="cofactor">
    <cofactor evidence="6">
        <name>Zn(2+)</name>
        <dbReference type="ChEBI" id="CHEBI:29105"/>
    </cofactor>
    <text evidence="6">Binds 1 zinc ion per subunit.</text>
</comment>
<evidence type="ECO:0000256" key="4">
    <source>
        <dbReference type="ARBA" id="ARBA00022833"/>
    </source>
</evidence>
<keyword evidence="1 6" id="KW-0645">Protease</keyword>
<dbReference type="Gene3D" id="3.30.2010.10">
    <property type="entry name" value="Metalloproteases ('zincins'), catalytic domain"/>
    <property type="match status" value="1"/>
</dbReference>
<dbReference type="PANTHER" id="PTHR22726">
    <property type="entry name" value="METALLOENDOPEPTIDASE OMA1"/>
    <property type="match status" value="1"/>
</dbReference>
<dbReference type="InterPro" id="IPR051156">
    <property type="entry name" value="Mito/Outer_Membr_Metalloprot"/>
</dbReference>
<feature type="domain" description="Peptidase M48" evidence="8">
    <location>
        <begin position="86"/>
        <end position="263"/>
    </location>
</feature>
<comment type="similarity">
    <text evidence="6">Belongs to the peptidase M48 family.</text>
</comment>
<dbReference type="RefSeq" id="WP_394478535.1">
    <property type="nucleotide sequence ID" value="NZ_JBIGHV010000003.1"/>
</dbReference>
<dbReference type="Pfam" id="PF01435">
    <property type="entry name" value="Peptidase_M48"/>
    <property type="match status" value="1"/>
</dbReference>
<dbReference type="InterPro" id="IPR001915">
    <property type="entry name" value="Peptidase_M48"/>
</dbReference>
<keyword evidence="3 6" id="KW-0378">Hydrolase</keyword>
<evidence type="ECO:0000256" key="2">
    <source>
        <dbReference type="ARBA" id="ARBA00022723"/>
    </source>
</evidence>
<keyword evidence="2" id="KW-0479">Metal-binding</keyword>
<sequence>MTPPRLENRLPPEDLLERDDHPLRELAWLVAASLALLAVLVLVTGLSARWLAPRLPFEYEVALAERVFDEEKDVVASADAAAARERRAALQALADRVAAVMALPPGMKVVVSDDPSELVNAYATVGGRIRVFHGLLRKLDSEQALAALLAHEIAHVKHRQVAANMGHGLAVVLVLSVITPEGGAQAAQGLLGSAAQLALLGYSRDAERQADAEALAASVALYGHAGGLAALFKVMPQAEGAPAGTAWLRSHPDTVERLAALKAVAAARGATMVGLVTPLPAVLRALPPVVCGGRASSSC</sequence>
<feature type="transmembrane region" description="Helical" evidence="7">
    <location>
        <begin position="26"/>
        <end position="46"/>
    </location>
</feature>
<dbReference type="EMBL" id="JBIGHV010000003">
    <property type="protein sequence ID" value="MFG6430345.1"/>
    <property type="molecule type" value="Genomic_DNA"/>
</dbReference>
<proteinExistence type="inferred from homology"/>
<dbReference type="CDD" id="cd07332">
    <property type="entry name" value="M48C_Oma1_like"/>
    <property type="match status" value="1"/>
</dbReference>
<evidence type="ECO:0000256" key="5">
    <source>
        <dbReference type="ARBA" id="ARBA00023049"/>
    </source>
</evidence>
<name>A0ABW7F3W6_9BURK</name>
<organism evidence="9 10">
    <name type="scientific">Pelomonas parva</name>
    <dbReference type="NCBI Taxonomy" id="3299032"/>
    <lineage>
        <taxon>Bacteria</taxon>
        <taxon>Pseudomonadati</taxon>
        <taxon>Pseudomonadota</taxon>
        <taxon>Betaproteobacteria</taxon>
        <taxon>Burkholderiales</taxon>
        <taxon>Sphaerotilaceae</taxon>
        <taxon>Roseateles</taxon>
    </lineage>
</organism>
<keyword evidence="7" id="KW-1133">Transmembrane helix</keyword>
<evidence type="ECO:0000256" key="3">
    <source>
        <dbReference type="ARBA" id="ARBA00022801"/>
    </source>
</evidence>
<evidence type="ECO:0000259" key="8">
    <source>
        <dbReference type="Pfam" id="PF01435"/>
    </source>
</evidence>
<evidence type="ECO:0000313" key="10">
    <source>
        <dbReference type="Proteomes" id="UP001606210"/>
    </source>
</evidence>
<keyword evidence="7" id="KW-0812">Transmembrane</keyword>
<reference evidence="9 10" key="1">
    <citation type="submission" date="2024-08" db="EMBL/GenBank/DDBJ databases">
        <authorList>
            <person name="Lu H."/>
        </authorList>
    </citation>
    <scope>NUCLEOTIDE SEQUENCE [LARGE SCALE GENOMIC DNA]</scope>
    <source>
        <strain evidence="9 10">LYH14W</strain>
    </source>
</reference>
<gene>
    <name evidence="9" type="ORF">ACG00Y_10495</name>
</gene>
<evidence type="ECO:0000256" key="6">
    <source>
        <dbReference type="RuleBase" id="RU003983"/>
    </source>
</evidence>
<dbReference type="Proteomes" id="UP001606210">
    <property type="component" value="Unassembled WGS sequence"/>
</dbReference>
<keyword evidence="5 6" id="KW-0482">Metalloprotease</keyword>
<protein>
    <submittedName>
        <fullName evidence="9">M48 family metallopeptidase</fullName>
    </submittedName>
</protein>
<evidence type="ECO:0000313" key="9">
    <source>
        <dbReference type="EMBL" id="MFG6430345.1"/>
    </source>
</evidence>
<evidence type="ECO:0000256" key="7">
    <source>
        <dbReference type="SAM" id="Phobius"/>
    </source>
</evidence>
<accession>A0ABW7F3W6</accession>